<organism evidence="2">
    <name type="scientific">marine metagenome</name>
    <dbReference type="NCBI Taxonomy" id="408172"/>
    <lineage>
        <taxon>unclassified sequences</taxon>
        <taxon>metagenomes</taxon>
        <taxon>ecological metagenomes</taxon>
    </lineage>
</organism>
<protein>
    <recommendedName>
        <fullName evidence="1">TNase-like domain-containing protein</fullName>
    </recommendedName>
</protein>
<dbReference type="Gene3D" id="2.40.50.90">
    <property type="match status" value="1"/>
</dbReference>
<accession>A0A381ZBW0</accession>
<dbReference type="InterPro" id="IPR035437">
    <property type="entry name" value="SNase_OB-fold_sf"/>
</dbReference>
<sequence>MIMGRLLVIVILITSLEWPAAAQEHSGVPRVVDGNTIIINFQNIRLHGIEAPNAEQLCEIDGESWLCGWEATNALAHIVGRHWVSCRQNRLNEGGVVGATCFAGNVLNINAWMVRNGWATAQNQTNARFLQLEILARQEQIGIWRTKYKNTEHLRHSINESTIQVR</sequence>
<evidence type="ECO:0000259" key="1">
    <source>
        <dbReference type="PROSITE" id="PS50830"/>
    </source>
</evidence>
<evidence type="ECO:0000313" key="2">
    <source>
        <dbReference type="EMBL" id="SVA86700.1"/>
    </source>
</evidence>
<dbReference type="InterPro" id="IPR016071">
    <property type="entry name" value="Staphylococal_nuclease_OB-fold"/>
</dbReference>
<dbReference type="AlphaFoldDB" id="A0A381ZBW0"/>
<dbReference type="PROSITE" id="PS50830">
    <property type="entry name" value="TNASE_3"/>
    <property type="match status" value="1"/>
</dbReference>
<proteinExistence type="predicted"/>
<gene>
    <name evidence="2" type="ORF">METZ01_LOCUS139554</name>
</gene>
<dbReference type="Pfam" id="PF00565">
    <property type="entry name" value="SNase"/>
    <property type="match status" value="1"/>
</dbReference>
<dbReference type="EMBL" id="UINC01020705">
    <property type="protein sequence ID" value="SVA86700.1"/>
    <property type="molecule type" value="Genomic_DNA"/>
</dbReference>
<feature type="domain" description="TNase-like" evidence="1">
    <location>
        <begin position="22"/>
        <end position="146"/>
    </location>
</feature>
<name>A0A381ZBW0_9ZZZZ</name>
<dbReference type="SUPFAM" id="SSF50199">
    <property type="entry name" value="Staphylococcal nuclease"/>
    <property type="match status" value="1"/>
</dbReference>
<dbReference type="SMART" id="SM00318">
    <property type="entry name" value="SNc"/>
    <property type="match status" value="1"/>
</dbReference>
<reference evidence="2" key="1">
    <citation type="submission" date="2018-05" db="EMBL/GenBank/DDBJ databases">
        <authorList>
            <person name="Lanie J.A."/>
            <person name="Ng W.-L."/>
            <person name="Kazmierczak K.M."/>
            <person name="Andrzejewski T.M."/>
            <person name="Davidsen T.M."/>
            <person name="Wayne K.J."/>
            <person name="Tettelin H."/>
            <person name="Glass J.I."/>
            <person name="Rusch D."/>
            <person name="Podicherti R."/>
            <person name="Tsui H.-C.T."/>
            <person name="Winkler M.E."/>
        </authorList>
    </citation>
    <scope>NUCLEOTIDE SEQUENCE</scope>
</reference>